<evidence type="ECO:0000313" key="8">
    <source>
        <dbReference type="Proteomes" id="UP000177026"/>
    </source>
</evidence>
<comment type="cofactor">
    <cofactor evidence="6">
        <name>Mg(2+)</name>
        <dbReference type="ChEBI" id="CHEBI:18420"/>
    </cofactor>
</comment>
<accession>A0A1F7GME0</accession>
<dbReference type="EC" id="2.4.2.10" evidence="2 6"/>
<keyword evidence="5 6" id="KW-0665">Pyrimidine biosynthesis</keyword>
<dbReference type="SUPFAM" id="SSF53271">
    <property type="entry name" value="PRTase-like"/>
    <property type="match status" value="1"/>
</dbReference>
<sequence length="223" mass="25127">MKNEEIVASLLLKIGGMTFRFDPPYTYTTGLKSPIYLDNRLVMSYPKIREKIIDYYIDVIKNEIGTKKVDWISATATTAIPHGAWVAHKLKLPLVFVRPTTKMAGVGKKTYGKGNKMEGYLKKGAKVVIIEDHISTGTSAIDNAHAIRENGGKVNYCIASTTYETKKAEKNFKENKIKLITLTTGKIIVETAYKEKKLNKKQKSVVDQWLHDPPSWAKKMGFE</sequence>
<dbReference type="NCBIfam" id="TIGR00336">
    <property type="entry name" value="pyrE"/>
    <property type="match status" value="1"/>
</dbReference>
<evidence type="ECO:0000256" key="1">
    <source>
        <dbReference type="ARBA" id="ARBA00004889"/>
    </source>
</evidence>
<feature type="binding site" evidence="6">
    <location>
        <position position="98"/>
    </location>
    <ligand>
        <name>5-phospho-alpha-D-ribose 1-diphosphate</name>
        <dbReference type="ChEBI" id="CHEBI:58017"/>
        <note>ligand shared between dimeric partners</note>
    </ligand>
</feature>
<comment type="catalytic activity">
    <reaction evidence="6">
        <text>orotidine 5'-phosphate + diphosphate = orotate + 5-phospho-alpha-D-ribose 1-diphosphate</text>
        <dbReference type="Rhea" id="RHEA:10380"/>
        <dbReference type="ChEBI" id="CHEBI:30839"/>
        <dbReference type="ChEBI" id="CHEBI:33019"/>
        <dbReference type="ChEBI" id="CHEBI:57538"/>
        <dbReference type="ChEBI" id="CHEBI:58017"/>
        <dbReference type="EC" id="2.4.2.10"/>
    </reaction>
</comment>
<comment type="function">
    <text evidence="6">Catalyzes the transfer of a ribosyl phosphate group from 5-phosphoribose 1-diphosphate to orotate, leading to the formation of orotidine monophosphate (OMP).</text>
</comment>
<dbReference type="UniPathway" id="UPA00070">
    <property type="reaction ID" value="UER00119"/>
</dbReference>
<comment type="caution">
    <text evidence="7">The sequence shown here is derived from an EMBL/GenBank/DDBJ whole genome shotgun (WGS) entry which is preliminary data.</text>
</comment>
<evidence type="ECO:0000313" key="7">
    <source>
        <dbReference type="EMBL" id="OGK20097.1"/>
    </source>
</evidence>
<evidence type="ECO:0000256" key="2">
    <source>
        <dbReference type="ARBA" id="ARBA00011971"/>
    </source>
</evidence>
<protein>
    <recommendedName>
        <fullName evidence="2 6">Orotate phosphoribosyltransferase</fullName>
        <shortName evidence="6">OPRT</shortName>
        <shortName evidence="6">OPRTase</shortName>
        <ecNumber evidence="2 6">2.4.2.10</ecNumber>
    </recommendedName>
</protein>
<dbReference type="GO" id="GO:0044205">
    <property type="term" value="P:'de novo' UMP biosynthetic process"/>
    <property type="evidence" value="ECO:0007669"/>
    <property type="project" value="UniProtKB-UniRule"/>
</dbReference>
<evidence type="ECO:0000256" key="5">
    <source>
        <dbReference type="ARBA" id="ARBA00022975"/>
    </source>
</evidence>
<feature type="binding site" description="in other chain" evidence="6">
    <location>
        <begin position="131"/>
        <end position="139"/>
    </location>
    <ligand>
        <name>5-phospho-alpha-D-ribose 1-diphosphate</name>
        <dbReference type="ChEBI" id="CHEBI:58017"/>
        <note>ligand shared between dimeric partners</note>
    </ligand>
</feature>
<evidence type="ECO:0000256" key="4">
    <source>
        <dbReference type="ARBA" id="ARBA00022679"/>
    </source>
</evidence>
<dbReference type="InterPro" id="IPR029057">
    <property type="entry name" value="PRTase-like"/>
</dbReference>
<dbReference type="PANTHER" id="PTHR19278">
    <property type="entry name" value="OROTATE PHOSPHORIBOSYLTRANSFERASE"/>
    <property type="match status" value="1"/>
</dbReference>
<comment type="pathway">
    <text evidence="1 6">Pyrimidine metabolism; UMP biosynthesis via de novo pathway; UMP from orotate: step 1/2.</text>
</comment>
<name>A0A1F7GME0_9BACT</name>
<feature type="binding site" evidence="6">
    <location>
        <position position="102"/>
    </location>
    <ligand>
        <name>5-phospho-alpha-D-ribose 1-diphosphate</name>
        <dbReference type="ChEBI" id="CHEBI:58017"/>
        <note>ligand shared between dimeric partners</note>
    </ligand>
</feature>
<dbReference type="InterPro" id="IPR023031">
    <property type="entry name" value="OPRT"/>
</dbReference>
<dbReference type="GO" id="GO:0004588">
    <property type="term" value="F:orotate phosphoribosyltransferase activity"/>
    <property type="evidence" value="ECO:0007669"/>
    <property type="project" value="UniProtKB-UniRule"/>
</dbReference>
<dbReference type="Proteomes" id="UP000177026">
    <property type="component" value="Unassembled WGS sequence"/>
</dbReference>
<organism evidence="7 8">
    <name type="scientific">Candidatus Roizmanbacteria bacterium RIFCSPHIGHO2_01_FULL_39_8</name>
    <dbReference type="NCBI Taxonomy" id="1802033"/>
    <lineage>
        <taxon>Bacteria</taxon>
        <taxon>Candidatus Roizmaniibacteriota</taxon>
    </lineage>
</organism>
<dbReference type="Gene3D" id="3.40.50.2020">
    <property type="match status" value="1"/>
</dbReference>
<keyword evidence="6" id="KW-0460">Magnesium</keyword>
<dbReference type="HAMAP" id="MF_01208">
    <property type="entry name" value="PyrE"/>
    <property type="match status" value="1"/>
</dbReference>
<proteinExistence type="inferred from homology"/>
<dbReference type="GO" id="GO:0000287">
    <property type="term" value="F:magnesium ion binding"/>
    <property type="evidence" value="ECO:0007669"/>
    <property type="project" value="UniProtKB-UniRule"/>
</dbReference>
<reference evidence="7 8" key="1">
    <citation type="journal article" date="2016" name="Nat. Commun.">
        <title>Thousands of microbial genomes shed light on interconnected biogeochemical processes in an aquifer system.</title>
        <authorList>
            <person name="Anantharaman K."/>
            <person name="Brown C.T."/>
            <person name="Hug L.A."/>
            <person name="Sharon I."/>
            <person name="Castelle C.J."/>
            <person name="Probst A.J."/>
            <person name="Thomas B.C."/>
            <person name="Singh A."/>
            <person name="Wilkins M.J."/>
            <person name="Karaoz U."/>
            <person name="Brodie E.L."/>
            <person name="Williams K.H."/>
            <person name="Hubbard S.S."/>
            <person name="Banfield J.F."/>
        </authorList>
    </citation>
    <scope>NUCLEOTIDE SEQUENCE [LARGE SCALE GENOMIC DNA]</scope>
</reference>
<evidence type="ECO:0000256" key="6">
    <source>
        <dbReference type="HAMAP-Rule" id="MF_01208"/>
    </source>
</evidence>
<comment type="subunit">
    <text evidence="6">Homodimer.</text>
</comment>
<dbReference type="GO" id="GO:0019856">
    <property type="term" value="P:pyrimidine nucleobase biosynthetic process"/>
    <property type="evidence" value="ECO:0007669"/>
    <property type="project" value="TreeGrafter"/>
</dbReference>
<keyword evidence="4 6" id="KW-0808">Transferase</keyword>
<dbReference type="InterPro" id="IPR000836">
    <property type="entry name" value="PRTase_dom"/>
</dbReference>
<evidence type="ECO:0000256" key="3">
    <source>
        <dbReference type="ARBA" id="ARBA00022676"/>
    </source>
</evidence>
<keyword evidence="3 6" id="KW-0328">Glycosyltransferase</keyword>
<dbReference type="AlphaFoldDB" id="A0A1F7GME0"/>
<comment type="caution">
    <text evidence="6">Lacks conserved residue(s) required for the propagation of feature annotation.</text>
</comment>
<dbReference type="InterPro" id="IPR004467">
    <property type="entry name" value="Or_phspho_trans_dom"/>
</dbReference>
<dbReference type="CDD" id="cd06223">
    <property type="entry name" value="PRTases_typeI"/>
    <property type="match status" value="1"/>
</dbReference>
<dbReference type="PANTHER" id="PTHR19278:SF9">
    <property type="entry name" value="URIDINE 5'-MONOPHOSPHATE SYNTHASE"/>
    <property type="match status" value="1"/>
</dbReference>
<comment type="similarity">
    <text evidence="6">Belongs to the purine/pyrimidine phosphoribosyltransferase family. PyrE subfamily.</text>
</comment>
<gene>
    <name evidence="6" type="primary">pyrE</name>
    <name evidence="7" type="ORF">A2866_01050</name>
</gene>
<dbReference type="EMBL" id="MFZI01000040">
    <property type="protein sequence ID" value="OGK20097.1"/>
    <property type="molecule type" value="Genomic_DNA"/>
</dbReference>
<feature type="binding site" evidence="6">
    <location>
        <position position="135"/>
    </location>
    <ligand>
        <name>orotate</name>
        <dbReference type="ChEBI" id="CHEBI:30839"/>
    </ligand>
</feature>